<dbReference type="OrthoDB" id="9802447at2"/>
<comment type="cofactor">
    <cofactor evidence="1 5">
        <name>FAD</name>
        <dbReference type="ChEBI" id="CHEBI:57692"/>
    </cofactor>
</comment>
<dbReference type="InterPro" id="IPR006089">
    <property type="entry name" value="Acyl-CoA_DH_CS"/>
</dbReference>
<dbReference type="GO" id="GO:0050660">
    <property type="term" value="F:flavin adenine dinucleotide binding"/>
    <property type="evidence" value="ECO:0007669"/>
    <property type="project" value="InterPro"/>
</dbReference>
<feature type="domain" description="Acyl-CoA dehydrogenase/oxidase C-terminal" evidence="6">
    <location>
        <begin position="252"/>
        <end position="395"/>
    </location>
</feature>
<keyword evidence="10" id="KW-1185">Reference proteome</keyword>
<dbReference type="InterPro" id="IPR009075">
    <property type="entry name" value="AcylCo_DH/oxidase_C"/>
</dbReference>
<dbReference type="InterPro" id="IPR046373">
    <property type="entry name" value="Acyl-CoA_Oxase/DH_mid-dom_sf"/>
</dbReference>
<evidence type="ECO:0000256" key="1">
    <source>
        <dbReference type="ARBA" id="ARBA00001974"/>
    </source>
</evidence>
<dbReference type="EMBL" id="NGJU01000015">
    <property type="protein sequence ID" value="RST94304.1"/>
    <property type="molecule type" value="Genomic_DNA"/>
</dbReference>
<evidence type="ECO:0000256" key="5">
    <source>
        <dbReference type="RuleBase" id="RU362125"/>
    </source>
</evidence>
<accession>A0A429ZKT2</accession>
<evidence type="ECO:0000256" key="4">
    <source>
        <dbReference type="ARBA" id="ARBA00022827"/>
    </source>
</evidence>
<dbReference type="Gene3D" id="2.40.110.10">
    <property type="entry name" value="Butyryl-CoA Dehydrogenase, subunit A, domain 2"/>
    <property type="match status" value="1"/>
</dbReference>
<evidence type="ECO:0000313" key="10">
    <source>
        <dbReference type="Proteomes" id="UP000287239"/>
    </source>
</evidence>
<dbReference type="SUPFAM" id="SSF47203">
    <property type="entry name" value="Acyl-CoA dehydrogenase C-terminal domain-like"/>
    <property type="match status" value="1"/>
</dbReference>
<feature type="domain" description="Acyl-CoA dehydrogenase/oxidase N-terminal" evidence="8">
    <location>
        <begin position="29"/>
        <end position="137"/>
    </location>
</feature>
<dbReference type="InterPro" id="IPR009100">
    <property type="entry name" value="AcylCoA_DH/oxidase_NM_dom_sf"/>
</dbReference>
<dbReference type="Proteomes" id="UP000287239">
    <property type="component" value="Unassembled WGS sequence"/>
</dbReference>
<keyword evidence="4 5" id="KW-0274">FAD</keyword>
<dbReference type="InterPro" id="IPR045008">
    <property type="entry name" value="ACX4-like"/>
</dbReference>
<dbReference type="Gene3D" id="1.10.540.10">
    <property type="entry name" value="Acyl-CoA dehydrogenase/oxidase, N-terminal domain"/>
    <property type="match status" value="1"/>
</dbReference>
<comment type="caution">
    <text evidence="9">The sequence shown here is derived from an EMBL/GenBank/DDBJ whole genome shotgun (WGS) entry which is preliminary data.</text>
</comment>
<dbReference type="PROSITE" id="PS00073">
    <property type="entry name" value="ACYL_COA_DH_2"/>
    <property type="match status" value="1"/>
</dbReference>
<dbReference type="InterPro" id="IPR013786">
    <property type="entry name" value="AcylCoA_DH/ox_N"/>
</dbReference>
<reference evidence="9 10" key="1">
    <citation type="submission" date="2017-05" db="EMBL/GenBank/DDBJ databases">
        <title>Vagococcus spp. assemblies.</title>
        <authorList>
            <person name="Gulvik C.A."/>
        </authorList>
    </citation>
    <scope>NUCLEOTIDE SEQUENCE [LARGE SCALE GENOMIC DNA]</scope>
    <source>
        <strain evidence="9 10">NCFB 2777</strain>
    </source>
</reference>
<evidence type="ECO:0000259" key="8">
    <source>
        <dbReference type="Pfam" id="PF02771"/>
    </source>
</evidence>
<keyword evidence="3 5" id="KW-0285">Flavoprotein</keyword>
<evidence type="ECO:0000259" key="7">
    <source>
        <dbReference type="Pfam" id="PF02770"/>
    </source>
</evidence>
<evidence type="ECO:0000259" key="6">
    <source>
        <dbReference type="Pfam" id="PF00441"/>
    </source>
</evidence>
<sequence>MKDERRGALKAFYPLDLFGYANQLTDGEFAVLKRLRTFLETKLQPELADLWERAEFPYHLLTDFVATGVMDDPVLFEETASPYKTREIFTFFRDFELAKVDPSFTTFIGVHGGLYLNTLLALADEEQLERWAKPAMTMATQGCFALTEPEHGSDISGGLATTAEKIDDEWVINGEKRWIGGANTADEIAVFARDLTDGQVKAFIVPRTAPGITIEVIPQKIALRILQNTNITFDNVVIDEDRLLTKSRSFKDISKILGVTRSEVGHMATGAAAGALEAAQRYVKSREQFGKPLGSFQLVQAKLATMQANVTACMSYSVGIAQIQEAGIYEDVNSSLTKMHNALRLRETVALAREVCGGNGIVLENDVARFFADAEGIYSYEGTHEMNALIVGRKLTGYPAFV</sequence>
<dbReference type="Pfam" id="PF00441">
    <property type="entry name" value="Acyl-CoA_dh_1"/>
    <property type="match status" value="1"/>
</dbReference>
<evidence type="ECO:0000256" key="3">
    <source>
        <dbReference type="ARBA" id="ARBA00022630"/>
    </source>
</evidence>
<dbReference type="AlphaFoldDB" id="A0A429ZKT2"/>
<dbReference type="GO" id="GO:0006635">
    <property type="term" value="P:fatty acid beta-oxidation"/>
    <property type="evidence" value="ECO:0007669"/>
    <property type="project" value="InterPro"/>
</dbReference>
<proteinExistence type="inferred from homology"/>
<dbReference type="Pfam" id="PF02770">
    <property type="entry name" value="Acyl-CoA_dh_M"/>
    <property type="match status" value="1"/>
</dbReference>
<gene>
    <name evidence="9" type="ORF">CBF35_10045</name>
</gene>
<name>A0A429ZKT2_9ENTE</name>
<dbReference type="SUPFAM" id="SSF56645">
    <property type="entry name" value="Acyl-CoA dehydrogenase NM domain-like"/>
    <property type="match status" value="1"/>
</dbReference>
<dbReference type="InterPro" id="IPR006091">
    <property type="entry name" value="Acyl-CoA_Oxase/DH_mid-dom"/>
</dbReference>
<dbReference type="RefSeq" id="WP_126780716.1">
    <property type="nucleotide sequence ID" value="NZ_CAUQJP010000102.1"/>
</dbReference>
<organism evidence="9 10">
    <name type="scientific">Vagococcus salmoninarum</name>
    <dbReference type="NCBI Taxonomy" id="2739"/>
    <lineage>
        <taxon>Bacteria</taxon>
        <taxon>Bacillati</taxon>
        <taxon>Bacillota</taxon>
        <taxon>Bacilli</taxon>
        <taxon>Lactobacillales</taxon>
        <taxon>Enterococcaceae</taxon>
        <taxon>Vagococcus</taxon>
    </lineage>
</organism>
<dbReference type="GeneID" id="98568713"/>
<protein>
    <submittedName>
        <fullName evidence="9">Glutaryl-CoA dehydrogenase</fullName>
    </submittedName>
</protein>
<evidence type="ECO:0000313" key="9">
    <source>
        <dbReference type="EMBL" id="RST94304.1"/>
    </source>
</evidence>
<dbReference type="PANTHER" id="PTHR43188:SF1">
    <property type="entry name" value="ACYL-COA DEHYDROGENASE"/>
    <property type="match status" value="1"/>
</dbReference>
<keyword evidence="5" id="KW-0560">Oxidoreductase</keyword>
<dbReference type="InterPro" id="IPR036250">
    <property type="entry name" value="AcylCo_DH-like_C"/>
</dbReference>
<dbReference type="Gene3D" id="1.20.140.10">
    <property type="entry name" value="Butyryl-CoA Dehydrogenase, subunit A, domain 3"/>
    <property type="match status" value="1"/>
</dbReference>
<evidence type="ECO:0000256" key="2">
    <source>
        <dbReference type="ARBA" id="ARBA00009347"/>
    </source>
</evidence>
<comment type="similarity">
    <text evidence="2 5">Belongs to the acyl-CoA dehydrogenase family.</text>
</comment>
<dbReference type="PANTHER" id="PTHR43188">
    <property type="entry name" value="ACYL-COENZYME A OXIDASE"/>
    <property type="match status" value="1"/>
</dbReference>
<dbReference type="Pfam" id="PF02771">
    <property type="entry name" value="Acyl-CoA_dh_N"/>
    <property type="match status" value="1"/>
</dbReference>
<dbReference type="GO" id="GO:0003995">
    <property type="term" value="F:acyl-CoA dehydrogenase activity"/>
    <property type="evidence" value="ECO:0007669"/>
    <property type="project" value="InterPro"/>
</dbReference>
<dbReference type="InterPro" id="IPR037069">
    <property type="entry name" value="AcylCoA_DH/ox_N_sf"/>
</dbReference>
<feature type="domain" description="Acyl-CoA oxidase/dehydrogenase middle" evidence="7">
    <location>
        <begin position="143"/>
        <end position="236"/>
    </location>
</feature>